<keyword evidence="3" id="KW-1185">Reference proteome</keyword>
<accession>A0AB34GSD2</accession>
<comment type="caution">
    <text evidence="2">The sequence shown here is derived from an EMBL/GenBank/DDBJ whole genome shotgun (WGS) entry which is preliminary data.</text>
</comment>
<evidence type="ECO:0000313" key="3">
    <source>
        <dbReference type="Proteomes" id="UP001159641"/>
    </source>
</evidence>
<reference evidence="2 3" key="1">
    <citation type="submission" date="2022-11" db="EMBL/GenBank/DDBJ databases">
        <title>Whole genome sequence of Eschrichtius robustus ER-17-0199.</title>
        <authorList>
            <person name="Bruniche-Olsen A."/>
            <person name="Black A.N."/>
            <person name="Fields C.J."/>
            <person name="Walden K."/>
            <person name="Dewoody J.A."/>
        </authorList>
    </citation>
    <scope>NUCLEOTIDE SEQUENCE [LARGE SCALE GENOMIC DNA]</scope>
    <source>
        <strain evidence="2">ER-17-0199</strain>
        <tissue evidence="2">Blubber</tissue>
    </source>
</reference>
<dbReference type="InterPro" id="IPR052632">
    <property type="entry name" value="MICOS_subunit_Mic19"/>
</dbReference>
<feature type="region of interest" description="Disordered" evidence="1">
    <location>
        <begin position="78"/>
        <end position="111"/>
    </location>
</feature>
<sequence>MIDSTVVGESSSESRIEEVALQYLAQVLKDGRYECHPICADLQAQILQCYRQNTQQTLSCSTLANQYKRCVNQAKQVPLSTESENHSPGAHWPELHERSSTSQRSCQGSPLSGDAELLVTAYQV</sequence>
<dbReference type="Proteomes" id="UP001159641">
    <property type="component" value="Unassembled WGS sequence"/>
</dbReference>
<gene>
    <name evidence="2" type="ORF">J1605_009581</name>
</gene>
<feature type="compositionally biased region" description="Polar residues" evidence="1">
    <location>
        <begin position="100"/>
        <end position="110"/>
    </location>
</feature>
<proteinExistence type="predicted"/>
<dbReference type="GO" id="GO:0007007">
    <property type="term" value="P:inner mitochondrial membrane organization"/>
    <property type="evidence" value="ECO:0007669"/>
    <property type="project" value="TreeGrafter"/>
</dbReference>
<dbReference type="GO" id="GO:0061617">
    <property type="term" value="C:MICOS complex"/>
    <property type="evidence" value="ECO:0007669"/>
    <property type="project" value="TreeGrafter"/>
</dbReference>
<evidence type="ECO:0000313" key="2">
    <source>
        <dbReference type="EMBL" id="KAJ8782973.1"/>
    </source>
</evidence>
<organism evidence="2 3">
    <name type="scientific">Eschrichtius robustus</name>
    <name type="common">California gray whale</name>
    <name type="synonym">Eschrichtius gibbosus</name>
    <dbReference type="NCBI Taxonomy" id="9764"/>
    <lineage>
        <taxon>Eukaryota</taxon>
        <taxon>Metazoa</taxon>
        <taxon>Chordata</taxon>
        <taxon>Craniata</taxon>
        <taxon>Vertebrata</taxon>
        <taxon>Euteleostomi</taxon>
        <taxon>Mammalia</taxon>
        <taxon>Eutheria</taxon>
        <taxon>Laurasiatheria</taxon>
        <taxon>Artiodactyla</taxon>
        <taxon>Whippomorpha</taxon>
        <taxon>Cetacea</taxon>
        <taxon>Mysticeti</taxon>
        <taxon>Eschrichtiidae</taxon>
        <taxon>Eschrichtius</taxon>
    </lineage>
</organism>
<protein>
    <recommendedName>
        <fullName evidence="4">Coiled-coil-helix-coiled-coil-helix domain-containing protein 3, mitochondrial</fullName>
    </recommendedName>
</protein>
<evidence type="ECO:0008006" key="4">
    <source>
        <dbReference type="Google" id="ProtNLM"/>
    </source>
</evidence>
<dbReference type="PROSITE" id="PS51808">
    <property type="entry name" value="CHCH"/>
    <property type="match status" value="1"/>
</dbReference>
<dbReference type="PANTHER" id="PTHR21588">
    <property type="entry name" value="COILED-COIL-HELIX-COILED-COIL-HELIX DOMAIN CONTAINING 6"/>
    <property type="match status" value="1"/>
</dbReference>
<dbReference type="EMBL" id="JAIQCJ010002089">
    <property type="protein sequence ID" value="KAJ8782973.1"/>
    <property type="molecule type" value="Genomic_DNA"/>
</dbReference>
<dbReference type="AlphaFoldDB" id="A0AB34GSD2"/>
<dbReference type="PANTHER" id="PTHR21588:SF18">
    <property type="entry name" value="MICOS COMPLEX SUBUNIT MIC19"/>
    <property type="match status" value="1"/>
</dbReference>
<evidence type="ECO:0000256" key="1">
    <source>
        <dbReference type="SAM" id="MobiDB-lite"/>
    </source>
</evidence>
<name>A0AB34GSD2_ESCRO</name>